<comment type="subcellular location">
    <subcellularLocation>
        <location evidence="1">Nucleus</location>
        <location evidence="1">Nucleolus</location>
    </subcellularLocation>
</comment>
<dbReference type="OrthoDB" id="29523at2759"/>
<dbReference type="GO" id="GO:0006364">
    <property type="term" value="P:rRNA processing"/>
    <property type="evidence" value="ECO:0007669"/>
    <property type="project" value="UniProtKB-KW"/>
</dbReference>
<dbReference type="STRING" id="155417.A0A4Q4TGR1"/>
<dbReference type="InterPro" id="IPR000467">
    <property type="entry name" value="G_patch_dom"/>
</dbReference>
<feature type="compositionally biased region" description="Basic residues" evidence="8">
    <location>
        <begin position="228"/>
        <end position="238"/>
    </location>
</feature>
<feature type="region of interest" description="Disordered" evidence="8">
    <location>
        <begin position="1"/>
        <end position="25"/>
    </location>
</feature>
<reference evidence="10 11" key="1">
    <citation type="submission" date="2018-06" db="EMBL/GenBank/DDBJ databases">
        <title>Complete Genomes of Monosporascus.</title>
        <authorList>
            <person name="Robinson A.J."/>
            <person name="Natvig D.O."/>
        </authorList>
    </citation>
    <scope>NUCLEOTIDE SEQUENCE [LARGE SCALE GENOMIC DNA]</scope>
    <source>
        <strain evidence="10 11">CBS 110550</strain>
    </source>
</reference>
<dbReference type="GO" id="GO:0005730">
    <property type="term" value="C:nucleolus"/>
    <property type="evidence" value="ECO:0007669"/>
    <property type="project" value="UniProtKB-SubCell"/>
</dbReference>
<dbReference type="InterPro" id="IPR050656">
    <property type="entry name" value="PINX1"/>
</dbReference>
<feature type="compositionally biased region" description="Basic residues" evidence="8">
    <location>
        <begin position="294"/>
        <end position="308"/>
    </location>
</feature>
<evidence type="ECO:0000256" key="6">
    <source>
        <dbReference type="ARBA" id="ARBA00041961"/>
    </source>
</evidence>
<gene>
    <name evidence="10" type="ORF">DL764_004089</name>
</gene>
<comment type="caution">
    <text evidence="10">The sequence shown here is derived from an EMBL/GenBank/DDBJ whole genome shotgun (WGS) entry which is preliminary data.</text>
</comment>
<evidence type="ECO:0000256" key="8">
    <source>
        <dbReference type="SAM" id="MobiDB-lite"/>
    </source>
</evidence>
<evidence type="ECO:0000256" key="2">
    <source>
        <dbReference type="ARBA" id="ARBA00022517"/>
    </source>
</evidence>
<evidence type="ECO:0000313" key="10">
    <source>
        <dbReference type="EMBL" id="RYP05014.1"/>
    </source>
</evidence>
<comment type="similarity">
    <text evidence="5">Belongs to the PINX1 family.</text>
</comment>
<evidence type="ECO:0000313" key="11">
    <source>
        <dbReference type="Proteomes" id="UP000293360"/>
    </source>
</evidence>
<dbReference type="PROSITE" id="PS50174">
    <property type="entry name" value="G_PATCH"/>
    <property type="match status" value="1"/>
</dbReference>
<feature type="domain" description="G-patch" evidence="9">
    <location>
        <begin position="25"/>
        <end position="79"/>
    </location>
</feature>
<evidence type="ECO:0000256" key="4">
    <source>
        <dbReference type="ARBA" id="ARBA00023242"/>
    </source>
</evidence>
<organism evidence="10 11">
    <name type="scientific">Monosporascus ibericus</name>
    <dbReference type="NCBI Taxonomy" id="155417"/>
    <lineage>
        <taxon>Eukaryota</taxon>
        <taxon>Fungi</taxon>
        <taxon>Dikarya</taxon>
        <taxon>Ascomycota</taxon>
        <taxon>Pezizomycotina</taxon>
        <taxon>Sordariomycetes</taxon>
        <taxon>Xylariomycetidae</taxon>
        <taxon>Xylariales</taxon>
        <taxon>Xylariales incertae sedis</taxon>
        <taxon>Monosporascus</taxon>
    </lineage>
</organism>
<feature type="region of interest" description="Disordered" evidence="8">
    <location>
        <begin position="149"/>
        <end position="337"/>
    </location>
</feature>
<evidence type="ECO:0000256" key="3">
    <source>
        <dbReference type="ARBA" id="ARBA00022552"/>
    </source>
</evidence>
<dbReference type="GO" id="GO:0003676">
    <property type="term" value="F:nucleic acid binding"/>
    <property type="evidence" value="ECO:0007669"/>
    <property type="project" value="InterPro"/>
</dbReference>
<comment type="function">
    <text evidence="7">Involved in rRNA-processing at A0, A1 and A2 sites and negatively regulates telomerase.</text>
</comment>
<feature type="compositionally biased region" description="Low complexity" evidence="8">
    <location>
        <begin position="312"/>
        <end position="329"/>
    </location>
</feature>
<dbReference type="AlphaFoldDB" id="A0A4Q4TGR1"/>
<keyword evidence="4" id="KW-0539">Nucleus</keyword>
<accession>A0A4Q4TGR1</accession>
<dbReference type="Proteomes" id="UP000293360">
    <property type="component" value="Unassembled WGS sequence"/>
</dbReference>
<proteinExistence type="inferred from homology"/>
<feature type="compositionally biased region" description="Polar residues" evidence="8">
    <location>
        <begin position="15"/>
        <end position="25"/>
    </location>
</feature>
<name>A0A4Q4TGR1_9PEZI</name>
<feature type="compositionally biased region" description="Basic and acidic residues" evidence="8">
    <location>
        <begin position="211"/>
        <end position="227"/>
    </location>
</feature>
<keyword evidence="11" id="KW-1185">Reference proteome</keyword>
<evidence type="ECO:0000256" key="1">
    <source>
        <dbReference type="ARBA" id="ARBA00004604"/>
    </source>
</evidence>
<protein>
    <recommendedName>
        <fullName evidence="6">PinX1-related protein 1</fullName>
    </recommendedName>
</protein>
<dbReference type="EMBL" id="QJNU01000185">
    <property type="protein sequence ID" value="RYP05014.1"/>
    <property type="molecule type" value="Genomic_DNA"/>
</dbReference>
<keyword evidence="3" id="KW-0698">rRNA processing</keyword>
<dbReference type="Pfam" id="PF01585">
    <property type="entry name" value="G-patch"/>
    <property type="match status" value="1"/>
</dbReference>
<evidence type="ECO:0000256" key="5">
    <source>
        <dbReference type="ARBA" id="ARBA00038007"/>
    </source>
</evidence>
<keyword evidence="2" id="KW-0690">Ribosome biogenesis</keyword>
<sequence length="354" mass="39029">MGLSGPKNRRKLAQDPNNTKWSRNETTFGHRILRAQGWEPGNVLGAKDAGHAGLHSAASSAPIKVVLKDDTLGLGAKVRQKQSTECTGLDGFKDLLGRLNGKSDDTIEKERKLRSDIKTSLYVERRYGPMRFVGGGLLVGDQMQALVSTDRTTLDRESTQNSTSASVEEGREPSKKPKKEENSNKRKAEEAETADGLDAPEEKKRKKRAKDKGVQDDSTEDFKQKDCSKKRKKSKKRKEPSEVEGGSSKSKEKKKKNKKRKSSKDEASAASESEAEDKEMSTSGDSTSKEKQDKKKRKKERKEKKLAKAIRESMPTETSTPSSITTQESGSSTPVGAALADMQALNQIFMVKPV</sequence>
<feature type="compositionally biased region" description="Basic residues" evidence="8">
    <location>
        <begin position="251"/>
        <end position="262"/>
    </location>
</feature>
<evidence type="ECO:0000259" key="9">
    <source>
        <dbReference type="PROSITE" id="PS50174"/>
    </source>
</evidence>
<dbReference type="PANTHER" id="PTHR23149:SF31">
    <property type="entry name" value="PROTEIN PXR1"/>
    <property type="match status" value="1"/>
</dbReference>
<feature type="compositionally biased region" description="Basic and acidic residues" evidence="8">
    <location>
        <begin position="168"/>
        <end position="190"/>
    </location>
</feature>
<dbReference type="PANTHER" id="PTHR23149">
    <property type="entry name" value="G PATCH DOMAIN CONTAINING PROTEIN"/>
    <property type="match status" value="1"/>
</dbReference>
<evidence type="ECO:0000256" key="7">
    <source>
        <dbReference type="ARBA" id="ARBA00043878"/>
    </source>
</evidence>